<proteinExistence type="predicted"/>
<dbReference type="Proteomes" id="UP000828048">
    <property type="component" value="Chromosome 7"/>
</dbReference>
<name>A0ACB7Y7R7_9ERIC</name>
<reference evidence="1 2" key="1">
    <citation type="journal article" date="2021" name="Hortic Res">
        <title>High-quality reference genome and annotation aids understanding of berry development for evergreen blueberry (Vaccinium darrowii).</title>
        <authorList>
            <person name="Yu J."/>
            <person name="Hulse-Kemp A.M."/>
            <person name="Babiker E."/>
            <person name="Staton M."/>
        </authorList>
    </citation>
    <scope>NUCLEOTIDE SEQUENCE [LARGE SCALE GENOMIC DNA]</scope>
    <source>
        <strain evidence="2">cv. NJ 8807/NJ 8810</strain>
        <tissue evidence="1">Young leaf</tissue>
    </source>
</reference>
<comment type="caution">
    <text evidence="1">The sequence shown here is derived from an EMBL/GenBank/DDBJ whole genome shotgun (WGS) entry which is preliminary data.</text>
</comment>
<evidence type="ECO:0000313" key="2">
    <source>
        <dbReference type="Proteomes" id="UP000828048"/>
    </source>
</evidence>
<sequence>MSRCFPYPPPGYYPKGERKEALIESSIKLQKEKEKAKAERKKERHREKKEKKREIKVKDTSEFGHGEKRKRKHKDEKSHKGEKDGTDVETKYIEKRREDEAEQLERSNLTEEHGQPVSLQNPCYSSDSTENSNKRRRQESPVNGIRCTHGNILRIRLPSLKIKEPEVDEEKIYASSKPIREELRSLKLKEPVVDEEKIYSSRKPIREELRSLKLKEPVVSEEKLYSFSKPIQEELRSAVTDVCKRGEEQICSTSGGTGISAQGKLCDAKASTSKIGTPTVESLFKDLVENWVSPPIQSERTDLDELEWLFGRKHLGRERAKVSSDISCTGSANLLPRAQYLPEADIYALPFTVPF</sequence>
<dbReference type="EMBL" id="CM037157">
    <property type="protein sequence ID" value="KAH7849625.1"/>
    <property type="molecule type" value="Genomic_DNA"/>
</dbReference>
<accession>A0ACB7Y7R7</accession>
<organism evidence="1 2">
    <name type="scientific">Vaccinium darrowii</name>
    <dbReference type="NCBI Taxonomy" id="229202"/>
    <lineage>
        <taxon>Eukaryota</taxon>
        <taxon>Viridiplantae</taxon>
        <taxon>Streptophyta</taxon>
        <taxon>Embryophyta</taxon>
        <taxon>Tracheophyta</taxon>
        <taxon>Spermatophyta</taxon>
        <taxon>Magnoliopsida</taxon>
        <taxon>eudicotyledons</taxon>
        <taxon>Gunneridae</taxon>
        <taxon>Pentapetalae</taxon>
        <taxon>asterids</taxon>
        <taxon>Ericales</taxon>
        <taxon>Ericaceae</taxon>
        <taxon>Vaccinioideae</taxon>
        <taxon>Vaccinieae</taxon>
        <taxon>Vaccinium</taxon>
    </lineage>
</organism>
<protein>
    <submittedName>
        <fullName evidence="1">Uncharacterized protein</fullName>
    </submittedName>
</protein>
<gene>
    <name evidence="1" type="ORF">Vadar_020549</name>
</gene>
<keyword evidence="2" id="KW-1185">Reference proteome</keyword>
<evidence type="ECO:0000313" key="1">
    <source>
        <dbReference type="EMBL" id="KAH7849625.1"/>
    </source>
</evidence>